<dbReference type="InterPro" id="IPR036291">
    <property type="entry name" value="NAD(P)-bd_dom_sf"/>
</dbReference>
<comment type="caution">
    <text evidence="5">The sequence shown here is derived from an EMBL/GenBank/DDBJ whole genome shotgun (WGS) entry which is preliminary data.</text>
</comment>
<dbReference type="Proteomes" id="UP000664534">
    <property type="component" value="Unassembled WGS sequence"/>
</dbReference>
<keyword evidence="3" id="KW-0560">Oxidoreductase</keyword>
<feature type="region of interest" description="Disordered" evidence="4">
    <location>
        <begin position="42"/>
        <end position="69"/>
    </location>
</feature>
<dbReference type="PANTHER" id="PTHR47706:SF4">
    <property type="entry name" value="NMRA-LIKE DOMAIN-CONTAINING PROTEIN"/>
    <property type="match status" value="1"/>
</dbReference>
<evidence type="ECO:0000256" key="1">
    <source>
        <dbReference type="ARBA" id="ARBA00005725"/>
    </source>
</evidence>
<organism evidence="5 6">
    <name type="scientific">Imshaugia aleurites</name>
    <dbReference type="NCBI Taxonomy" id="172621"/>
    <lineage>
        <taxon>Eukaryota</taxon>
        <taxon>Fungi</taxon>
        <taxon>Dikarya</taxon>
        <taxon>Ascomycota</taxon>
        <taxon>Pezizomycotina</taxon>
        <taxon>Lecanoromycetes</taxon>
        <taxon>OSLEUM clade</taxon>
        <taxon>Lecanoromycetidae</taxon>
        <taxon>Lecanorales</taxon>
        <taxon>Lecanorineae</taxon>
        <taxon>Parmeliaceae</taxon>
        <taxon>Imshaugia</taxon>
    </lineage>
</organism>
<reference evidence="5" key="1">
    <citation type="submission" date="2021-03" db="EMBL/GenBank/DDBJ databases">
        <authorList>
            <person name="Tagirdzhanova G."/>
        </authorList>
    </citation>
    <scope>NUCLEOTIDE SEQUENCE</scope>
</reference>
<evidence type="ECO:0000256" key="4">
    <source>
        <dbReference type="SAM" id="MobiDB-lite"/>
    </source>
</evidence>
<evidence type="ECO:0008006" key="7">
    <source>
        <dbReference type="Google" id="ProtNLM"/>
    </source>
</evidence>
<evidence type="ECO:0000313" key="5">
    <source>
        <dbReference type="EMBL" id="CAF9911788.1"/>
    </source>
</evidence>
<keyword evidence="2" id="KW-0521">NADP</keyword>
<sequence length="265" mass="29191">MVKVAIAGASGGLGAIILSAIVDTRNNEVVVLSRSPNPSLTAKGVDVRLGSPTPTMHPSPPPSTDHEMSESQLAIVAAAKEVGVERFAPSEYAIEDYRDWDLYAGKYRIFMDTLGTGTPKGETEALGGLRPWTFIINMKAETADLPGDWNSKLTLTRTQDIGKLVAAALDPDRWEEEMGMNVTKKKMLVKENTEEDVKKMIQEVEGARFYNQVRLSIAQGEGVVESTLNKKAPHIKPWIVEEYLERYWSGVELGEAAWEEGNIIM</sequence>
<gene>
    <name evidence="5" type="ORF">IMSHALPRED_010575</name>
</gene>
<dbReference type="PANTHER" id="PTHR47706">
    <property type="entry name" value="NMRA-LIKE FAMILY PROTEIN"/>
    <property type="match status" value="1"/>
</dbReference>
<accession>A0A8H3EWW7</accession>
<evidence type="ECO:0000256" key="3">
    <source>
        <dbReference type="ARBA" id="ARBA00023002"/>
    </source>
</evidence>
<protein>
    <recommendedName>
        <fullName evidence="7">NmrA-like domain-containing protein</fullName>
    </recommendedName>
</protein>
<evidence type="ECO:0000256" key="2">
    <source>
        <dbReference type="ARBA" id="ARBA00022857"/>
    </source>
</evidence>
<dbReference type="Gene3D" id="3.40.50.720">
    <property type="entry name" value="NAD(P)-binding Rossmann-like Domain"/>
    <property type="match status" value="1"/>
</dbReference>
<comment type="similarity">
    <text evidence="1">Belongs to the NmrA-type oxidoreductase family. Isoflavone reductase subfamily.</text>
</comment>
<dbReference type="SUPFAM" id="SSF51735">
    <property type="entry name" value="NAD(P)-binding Rossmann-fold domains"/>
    <property type="match status" value="1"/>
</dbReference>
<dbReference type="InterPro" id="IPR051609">
    <property type="entry name" value="NmrA/Isoflavone_reductase-like"/>
</dbReference>
<dbReference type="EMBL" id="CAJPDT010000009">
    <property type="protein sequence ID" value="CAF9911788.1"/>
    <property type="molecule type" value="Genomic_DNA"/>
</dbReference>
<dbReference type="GO" id="GO:0016491">
    <property type="term" value="F:oxidoreductase activity"/>
    <property type="evidence" value="ECO:0007669"/>
    <property type="project" value="UniProtKB-KW"/>
</dbReference>
<evidence type="ECO:0000313" key="6">
    <source>
        <dbReference type="Proteomes" id="UP000664534"/>
    </source>
</evidence>
<dbReference type="AlphaFoldDB" id="A0A8H3EWW7"/>
<keyword evidence="6" id="KW-1185">Reference proteome</keyword>
<proteinExistence type="inferred from homology"/>
<name>A0A8H3EWW7_9LECA</name>
<dbReference type="OrthoDB" id="10000533at2759"/>